<dbReference type="Pfam" id="PF03151">
    <property type="entry name" value="TPT"/>
    <property type="match status" value="1"/>
</dbReference>
<feature type="transmembrane region" description="Helical" evidence="8">
    <location>
        <begin position="307"/>
        <end position="323"/>
    </location>
</feature>
<dbReference type="InterPro" id="IPR050186">
    <property type="entry name" value="TPT_transporter"/>
</dbReference>
<comment type="similarity">
    <text evidence="3">Belongs to the TPT transporter family. SLC35D subfamily.</text>
</comment>
<comment type="function">
    <text evidence="1">Involved in the import of GDP-mannose from the cytoplasm into the Golgi lumen.</text>
</comment>
<feature type="transmembrane region" description="Helical" evidence="8">
    <location>
        <begin position="25"/>
        <end position="46"/>
    </location>
</feature>
<protein>
    <submittedName>
        <fullName evidence="10">Triose-phosphate transporter</fullName>
    </submittedName>
</protein>
<comment type="subcellular location">
    <subcellularLocation>
        <location evidence="2">Endoplasmic reticulum membrane</location>
        <topology evidence="2">Multi-pass membrane protein</topology>
    </subcellularLocation>
</comment>
<feature type="transmembrane region" description="Helical" evidence="8">
    <location>
        <begin position="127"/>
        <end position="147"/>
    </location>
</feature>
<dbReference type="AlphaFoldDB" id="A0AAW0QLP7"/>
<feature type="transmembrane region" description="Helical" evidence="8">
    <location>
        <begin position="280"/>
        <end position="301"/>
    </location>
</feature>
<dbReference type="Proteomes" id="UP001392437">
    <property type="component" value="Unassembled WGS sequence"/>
</dbReference>
<evidence type="ECO:0000259" key="9">
    <source>
        <dbReference type="Pfam" id="PF03151"/>
    </source>
</evidence>
<evidence type="ECO:0000256" key="3">
    <source>
        <dbReference type="ARBA" id="ARBA00010425"/>
    </source>
</evidence>
<sequence length="412" mass="45695">MAKPMLPTSSLPDIRIRAGSSLHPAFYVASWIFFSNVTILFNKWLIDNAGFPCVILIQQKAVILTWWHMTFATLATQFLARTTHLLDNRHSVKMTRPFYLKAVVPIGLLYSGSMVCSNLVYLYLNVAFIQMLKAASPFSTLVVAWLWGQEHLTMPIVLKIMVIVMGVLIASAGEIHFSWIGFFYQLGGLVFESIRVVMIQALMSGDDNSGRRNMDPLVSLYYYAPVCAVVNSFVVWATEWPSFSWNHVVGAGPWMLVLNGLIAFLLNVSSVMLIGKTSGLVLHLTGILKNILLVVASVFIWGTAITPLQIFGYGTALTGFVFYKSTWSDLKAGYTSWSARLRMSPGFGEKIRSPMARRVLGLLLAASILLVVYRYSPSDYLDYSAASSPPDQKRADDISKGWHMAGFGSSGK</sequence>
<feature type="transmembrane region" description="Helical" evidence="8">
    <location>
        <begin position="359"/>
        <end position="376"/>
    </location>
</feature>
<evidence type="ECO:0000256" key="7">
    <source>
        <dbReference type="ARBA" id="ARBA00023136"/>
    </source>
</evidence>
<evidence type="ECO:0000256" key="6">
    <source>
        <dbReference type="ARBA" id="ARBA00022989"/>
    </source>
</evidence>
<keyword evidence="7 8" id="KW-0472">Membrane</keyword>
<dbReference type="InterPro" id="IPR037185">
    <property type="entry name" value="EmrE-like"/>
</dbReference>
<reference evidence="10 11" key="1">
    <citation type="submission" date="2023-01" db="EMBL/GenBank/DDBJ databases">
        <title>Analysis of 21 Apiospora genomes using comparative genomics revels a genus with tremendous synthesis potential of carbohydrate active enzymes and secondary metabolites.</title>
        <authorList>
            <person name="Sorensen T."/>
        </authorList>
    </citation>
    <scope>NUCLEOTIDE SEQUENCE [LARGE SCALE GENOMIC DNA]</scope>
    <source>
        <strain evidence="10 11">CBS 117206</strain>
    </source>
</reference>
<comment type="caution">
    <text evidence="10">The sequence shown here is derived from an EMBL/GenBank/DDBJ whole genome shotgun (WGS) entry which is preliminary data.</text>
</comment>
<proteinExistence type="inferred from homology"/>
<evidence type="ECO:0000256" key="8">
    <source>
        <dbReference type="SAM" id="Phobius"/>
    </source>
</evidence>
<dbReference type="EMBL" id="JAQQWP010000009">
    <property type="protein sequence ID" value="KAK8101577.1"/>
    <property type="molecule type" value="Genomic_DNA"/>
</dbReference>
<keyword evidence="5 8" id="KW-0812">Transmembrane</keyword>
<evidence type="ECO:0000256" key="2">
    <source>
        <dbReference type="ARBA" id="ARBA00004477"/>
    </source>
</evidence>
<feature type="domain" description="Sugar phosphate transporter" evidence="9">
    <location>
        <begin position="25"/>
        <end position="323"/>
    </location>
</feature>
<feature type="transmembrane region" description="Helical" evidence="8">
    <location>
        <begin position="98"/>
        <end position="121"/>
    </location>
</feature>
<feature type="transmembrane region" description="Helical" evidence="8">
    <location>
        <begin position="220"/>
        <end position="238"/>
    </location>
</feature>
<keyword evidence="11" id="KW-1185">Reference proteome</keyword>
<feature type="transmembrane region" description="Helical" evidence="8">
    <location>
        <begin position="66"/>
        <end position="86"/>
    </location>
</feature>
<feature type="transmembrane region" description="Helical" evidence="8">
    <location>
        <begin position="156"/>
        <end position="173"/>
    </location>
</feature>
<dbReference type="PANTHER" id="PTHR11132">
    <property type="entry name" value="SOLUTE CARRIER FAMILY 35"/>
    <property type="match status" value="1"/>
</dbReference>
<evidence type="ECO:0000313" key="11">
    <source>
        <dbReference type="Proteomes" id="UP001392437"/>
    </source>
</evidence>
<keyword evidence="6 8" id="KW-1133">Transmembrane helix</keyword>
<dbReference type="GO" id="GO:0005789">
    <property type="term" value="C:endoplasmic reticulum membrane"/>
    <property type="evidence" value="ECO:0007669"/>
    <property type="project" value="UniProtKB-SubCell"/>
</dbReference>
<evidence type="ECO:0000256" key="1">
    <source>
        <dbReference type="ARBA" id="ARBA00003420"/>
    </source>
</evidence>
<organism evidence="10 11">
    <name type="scientific">Apiospora kogelbergensis</name>
    <dbReference type="NCBI Taxonomy" id="1337665"/>
    <lineage>
        <taxon>Eukaryota</taxon>
        <taxon>Fungi</taxon>
        <taxon>Dikarya</taxon>
        <taxon>Ascomycota</taxon>
        <taxon>Pezizomycotina</taxon>
        <taxon>Sordariomycetes</taxon>
        <taxon>Xylariomycetidae</taxon>
        <taxon>Amphisphaeriales</taxon>
        <taxon>Apiosporaceae</taxon>
        <taxon>Apiospora</taxon>
    </lineage>
</organism>
<dbReference type="InterPro" id="IPR004853">
    <property type="entry name" value="Sugar_P_trans_dom"/>
</dbReference>
<evidence type="ECO:0000313" key="10">
    <source>
        <dbReference type="EMBL" id="KAK8101577.1"/>
    </source>
</evidence>
<accession>A0AAW0QLP7</accession>
<feature type="transmembrane region" description="Helical" evidence="8">
    <location>
        <begin position="179"/>
        <end position="199"/>
    </location>
</feature>
<evidence type="ECO:0000256" key="4">
    <source>
        <dbReference type="ARBA" id="ARBA00011182"/>
    </source>
</evidence>
<name>A0AAW0QLP7_9PEZI</name>
<dbReference type="SUPFAM" id="SSF103481">
    <property type="entry name" value="Multidrug resistance efflux transporter EmrE"/>
    <property type="match status" value="1"/>
</dbReference>
<evidence type="ECO:0000256" key="5">
    <source>
        <dbReference type="ARBA" id="ARBA00022692"/>
    </source>
</evidence>
<gene>
    <name evidence="10" type="ORF">PG999_011951</name>
</gene>
<feature type="transmembrane region" description="Helical" evidence="8">
    <location>
        <begin position="244"/>
        <end position="268"/>
    </location>
</feature>
<comment type="subunit">
    <text evidence="4">Homooligomer.</text>
</comment>